<evidence type="ECO:0000256" key="6">
    <source>
        <dbReference type="ARBA" id="ARBA00022840"/>
    </source>
</evidence>
<dbReference type="Pfam" id="PF00664">
    <property type="entry name" value="ABC_membrane"/>
    <property type="match status" value="1"/>
</dbReference>
<gene>
    <name evidence="12" type="ORF">G3O08_04060</name>
</gene>
<accession>A0A7K3WM12</accession>
<feature type="transmembrane region" description="Helical" evidence="9">
    <location>
        <begin position="203"/>
        <end position="225"/>
    </location>
</feature>
<dbReference type="Proteomes" id="UP000486602">
    <property type="component" value="Unassembled WGS sequence"/>
</dbReference>
<dbReference type="PROSITE" id="PS50929">
    <property type="entry name" value="ABC_TM1F"/>
    <property type="match status" value="1"/>
</dbReference>
<feature type="domain" description="ABC transmembrane type-1" evidence="11">
    <location>
        <begin position="19"/>
        <end position="346"/>
    </location>
</feature>
<dbReference type="PROSITE" id="PS50893">
    <property type="entry name" value="ABC_TRANSPORTER_2"/>
    <property type="match status" value="1"/>
</dbReference>
<comment type="subcellular location">
    <subcellularLocation>
        <location evidence="1">Cell membrane</location>
        <topology evidence="1">Multi-pass membrane protein</topology>
    </subcellularLocation>
</comment>
<feature type="transmembrane region" description="Helical" evidence="9">
    <location>
        <begin position="286"/>
        <end position="311"/>
    </location>
</feature>
<evidence type="ECO:0000259" key="11">
    <source>
        <dbReference type="PROSITE" id="PS50929"/>
    </source>
</evidence>
<dbReference type="Pfam" id="PF00005">
    <property type="entry name" value="ABC_tran"/>
    <property type="match status" value="1"/>
</dbReference>
<keyword evidence="13" id="KW-1185">Reference proteome</keyword>
<keyword evidence="8 9" id="KW-0472">Membrane</keyword>
<feature type="domain" description="ABC transporter" evidence="10">
    <location>
        <begin position="378"/>
        <end position="615"/>
    </location>
</feature>
<dbReference type="PROSITE" id="PS00211">
    <property type="entry name" value="ABC_TRANSPORTER_1"/>
    <property type="match status" value="1"/>
</dbReference>
<evidence type="ECO:0000256" key="7">
    <source>
        <dbReference type="ARBA" id="ARBA00022989"/>
    </source>
</evidence>
<dbReference type="AlphaFoldDB" id="A0A7K3WM12"/>
<feature type="transmembrane region" description="Helical" evidence="9">
    <location>
        <begin position="12"/>
        <end position="35"/>
    </location>
</feature>
<keyword evidence="4 9" id="KW-0812">Transmembrane</keyword>
<keyword evidence="5" id="KW-0547">Nucleotide-binding</keyword>
<dbReference type="PANTHER" id="PTHR43394:SF1">
    <property type="entry name" value="ATP-BINDING CASSETTE SUB-FAMILY B MEMBER 10, MITOCHONDRIAL"/>
    <property type="match status" value="1"/>
</dbReference>
<dbReference type="CDD" id="cd18541">
    <property type="entry name" value="ABC_6TM_TmrB_like"/>
    <property type="match status" value="1"/>
</dbReference>
<evidence type="ECO:0000259" key="10">
    <source>
        <dbReference type="PROSITE" id="PS50893"/>
    </source>
</evidence>
<evidence type="ECO:0000256" key="2">
    <source>
        <dbReference type="ARBA" id="ARBA00022448"/>
    </source>
</evidence>
<dbReference type="GO" id="GO:0015421">
    <property type="term" value="F:ABC-type oligopeptide transporter activity"/>
    <property type="evidence" value="ECO:0007669"/>
    <property type="project" value="TreeGrafter"/>
</dbReference>
<dbReference type="Gene3D" id="3.40.50.300">
    <property type="entry name" value="P-loop containing nucleotide triphosphate hydrolases"/>
    <property type="match status" value="1"/>
</dbReference>
<reference evidence="12 13" key="1">
    <citation type="submission" date="2020-02" db="EMBL/GenBank/DDBJ databases">
        <title>Out from the shadows clarifying the taxonomy of the family Cryomorphaceae and related taxa by utilizing the GTDB taxonomic framework.</title>
        <authorList>
            <person name="Bowman J.P."/>
        </authorList>
    </citation>
    <scope>NUCLEOTIDE SEQUENCE [LARGE SCALE GENOMIC DNA]</scope>
    <source>
        <strain evidence="12 13">QSSC 1-22</strain>
    </source>
</reference>
<dbReference type="InterPro" id="IPR036640">
    <property type="entry name" value="ABC1_TM_sf"/>
</dbReference>
<dbReference type="SUPFAM" id="SSF52540">
    <property type="entry name" value="P-loop containing nucleoside triphosphate hydrolases"/>
    <property type="match status" value="1"/>
</dbReference>
<proteinExistence type="predicted"/>
<evidence type="ECO:0000256" key="8">
    <source>
        <dbReference type="ARBA" id="ARBA00023136"/>
    </source>
</evidence>
<keyword evidence="7 9" id="KW-1133">Transmembrane helix</keyword>
<dbReference type="Gene3D" id="1.20.1560.10">
    <property type="entry name" value="ABC transporter type 1, transmembrane domain"/>
    <property type="match status" value="1"/>
</dbReference>
<name>A0A7K3WM12_9FLAO</name>
<dbReference type="InterPro" id="IPR027417">
    <property type="entry name" value="P-loop_NTPase"/>
</dbReference>
<sequence length="626" mass="70494">MRALAHLNKYLWHYKWQIILGTVFIIASNLFAIYAPRMIREAFDLITESLDTYNTGNVSDFALKLPYSVSFIFDLFNISTTRFTDINSVSGLTKAITSLSILLAILYLVASLFKGIFLFFTRQTIIIMSRLIEFDLKNEIFDQYQRLNLAFYRRNKTGDLMNRISEDVSQVRMYLGPAIMYTLNLVVLSVLAIWAMLSVNVELTLYVLLPLPVLSVSIYYVSTLINKRSEKVQRQQSHLSTLVQEAFSGIRVLKAFNRQKSTQENFAKECNTYKVDSLRLVKVDALFMPAIILLIGMSTIITIYVGGLKAINGEITIGNIAEFVIYVNMLTWPFASVGWVTSLVQRAAASQKRINEFLHIEPEIRNPKEAADEIKGKIAFEDVSFVYPDSGIKALRNVSFEINSGETLAIIGRTGSGKSTIANLICRNFDVTSGRLLIDNEPIEKINLNSLRSNIGYVPQDVFLFSDTIANNIAFGLSSDENVRQMVEMAAENAYVKHNIEEFPKKFETMLGERGINLSGGQKQRVSIARAIAGKPQILIFDDCLSAVDTETEEIILSNLKKIMVNKTTVLISHRVSTVKMADKILVLDEGAIIESGTHDELLSKKGTYAELHLKQLSEERKVEQD</sequence>
<dbReference type="SUPFAM" id="SSF90123">
    <property type="entry name" value="ABC transporter transmembrane region"/>
    <property type="match status" value="1"/>
</dbReference>
<keyword evidence="2" id="KW-0813">Transport</keyword>
<dbReference type="SMART" id="SM00382">
    <property type="entry name" value="AAA"/>
    <property type="match status" value="1"/>
</dbReference>
<dbReference type="GO" id="GO:0005886">
    <property type="term" value="C:plasma membrane"/>
    <property type="evidence" value="ECO:0007669"/>
    <property type="project" value="UniProtKB-SubCell"/>
</dbReference>
<feature type="transmembrane region" description="Helical" evidence="9">
    <location>
        <begin position="323"/>
        <end position="344"/>
    </location>
</feature>
<evidence type="ECO:0000313" key="13">
    <source>
        <dbReference type="Proteomes" id="UP000486602"/>
    </source>
</evidence>
<evidence type="ECO:0000256" key="3">
    <source>
        <dbReference type="ARBA" id="ARBA00022475"/>
    </source>
</evidence>
<dbReference type="InterPro" id="IPR017871">
    <property type="entry name" value="ABC_transporter-like_CS"/>
</dbReference>
<dbReference type="RefSeq" id="WP_163283400.1">
    <property type="nucleotide sequence ID" value="NZ_JAAGVY010000004.1"/>
</dbReference>
<evidence type="ECO:0000256" key="5">
    <source>
        <dbReference type="ARBA" id="ARBA00022741"/>
    </source>
</evidence>
<comment type="caution">
    <text evidence="12">The sequence shown here is derived from an EMBL/GenBank/DDBJ whole genome shotgun (WGS) entry which is preliminary data.</text>
</comment>
<dbReference type="PANTHER" id="PTHR43394">
    <property type="entry name" value="ATP-DEPENDENT PERMEASE MDL1, MITOCHONDRIAL"/>
    <property type="match status" value="1"/>
</dbReference>
<protein>
    <submittedName>
        <fullName evidence="12">ABC transporter ATP-binding protein</fullName>
    </submittedName>
</protein>
<feature type="transmembrane region" description="Helical" evidence="9">
    <location>
        <begin position="178"/>
        <end position="197"/>
    </location>
</feature>
<organism evidence="12 13">
    <name type="scientific">Cryomorpha ignava</name>
    <dbReference type="NCBI Taxonomy" id="101383"/>
    <lineage>
        <taxon>Bacteria</taxon>
        <taxon>Pseudomonadati</taxon>
        <taxon>Bacteroidota</taxon>
        <taxon>Flavobacteriia</taxon>
        <taxon>Flavobacteriales</taxon>
        <taxon>Cryomorphaceae</taxon>
        <taxon>Cryomorpha</taxon>
    </lineage>
</organism>
<evidence type="ECO:0000256" key="9">
    <source>
        <dbReference type="SAM" id="Phobius"/>
    </source>
</evidence>
<dbReference type="GO" id="GO:0005524">
    <property type="term" value="F:ATP binding"/>
    <property type="evidence" value="ECO:0007669"/>
    <property type="project" value="UniProtKB-KW"/>
</dbReference>
<feature type="transmembrane region" description="Helical" evidence="9">
    <location>
        <begin position="95"/>
        <end position="120"/>
    </location>
</feature>
<dbReference type="FunFam" id="3.40.50.300:FF:000221">
    <property type="entry name" value="Multidrug ABC transporter ATP-binding protein"/>
    <property type="match status" value="1"/>
</dbReference>
<evidence type="ECO:0000256" key="4">
    <source>
        <dbReference type="ARBA" id="ARBA00022692"/>
    </source>
</evidence>
<dbReference type="InterPro" id="IPR003593">
    <property type="entry name" value="AAA+_ATPase"/>
</dbReference>
<dbReference type="InterPro" id="IPR003439">
    <property type="entry name" value="ABC_transporter-like_ATP-bd"/>
</dbReference>
<dbReference type="InterPro" id="IPR039421">
    <property type="entry name" value="Type_1_exporter"/>
</dbReference>
<evidence type="ECO:0000256" key="1">
    <source>
        <dbReference type="ARBA" id="ARBA00004651"/>
    </source>
</evidence>
<evidence type="ECO:0000313" key="12">
    <source>
        <dbReference type="EMBL" id="NEN22680.1"/>
    </source>
</evidence>
<keyword evidence="6 12" id="KW-0067">ATP-binding</keyword>
<keyword evidence="3" id="KW-1003">Cell membrane</keyword>
<dbReference type="EMBL" id="JAAGVY010000004">
    <property type="protein sequence ID" value="NEN22680.1"/>
    <property type="molecule type" value="Genomic_DNA"/>
</dbReference>
<dbReference type="InterPro" id="IPR011527">
    <property type="entry name" value="ABC1_TM_dom"/>
</dbReference>
<dbReference type="GO" id="GO:0016887">
    <property type="term" value="F:ATP hydrolysis activity"/>
    <property type="evidence" value="ECO:0007669"/>
    <property type="project" value="InterPro"/>
</dbReference>